<gene>
    <name evidence="10" type="ORF">SAMN04487974_102464</name>
</gene>
<dbReference type="PANTHER" id="PTHR33908">
    <property type="entry name" value="MANNOSYLTRANSFERASE YKCB-RELATED"/>
    <property type="match status" value="1"/>
</dbReference>
<dbReference type="EMBL" id="FNCS01000002">
    <property type="protein sequence ID" value="SDG40978.1"/>
    <property type="molecule type" value="Genomic_DNA"/>
</dbReference>
<evidence type="ECO:0000256" key="3">
    <source>
        <dbReference type="ARBA" id="ARBA00022676"/>
    </source>
</evidence>
<feature type="transmembrane region" description="Helical" evidence="8">
    <location>
        <begin position="103"/>
        <end position="124"/>
    </location>
</feature>
<evidence type="ECO:0000256" key="8">
    <source>
        <dbReference type="SAM" id="Phobius"/>
    </source>
</evidence>
<dbReference type="GO" id="GO:0005886">
    <property type="term" value="C:plasma membrane"/>
    <property type="evidence" value="ECO:0007669"/>
    <property type="project" value="UniProtKB-SubCell"/>
</dbReference>
<keyword evidence="4 10" id="KW-0808">Transferase</keyword>
<feature type="transmembrane region" description="Helical" evidence="8">
    <location>
        <begin position="77"/>
        <end position="97"/>
    </location>
</feature>
<dbReference type="Proteomes" id="UP000199495">
    <property type="component" value="Unassembled WGS sequence"/>
</dbReference>
<evidence type="ECO:0000256" key="5">
    <source>
        <dbReference type="ARBA" id="ARBA00022692"/>
    </source>
</evidence>
<keyword evidence="6 8" id="KW-1133">Transmembrane helix</keyword>
<keyword evidence="3 10" id="KW-0328">Glycosyltransferase</keyword>
<dbReference type="RefSeq" id="WP_176762542.1">
    <property type="nucleotide sequence ID" value="NZ_FNCS01000002.1"/>
</dbReference>
<feature type="transmembrane region" description="Helical" evidence="8">
    <location>
        <begin position="351"/>
        <end position="371"/>
    </location>
</feature>
<feature type="transmembrane region" description="Helical" evidence="8">
    <location>
        <begin position="291"/>
        <end position="316"/>
    </location>
</feature>
<dbReference type="GO" id="GO:0016763">
    <property type="term" value="F:pentosyltransferase activity"/>
    <property type="evidence" value="ECO:0007669"/>
    <property type="project" value="TreeGrafter"/>
</dbReference>
<comment type="subcellular location">
    <subcellularLocation>
        <location evidence="1">Cell membrane</location>
        <topology evidence="1">Multi-pass membrane protein</topology>
    </subcellularLocation>
</comment>
<accession>A0A1G7U0P7</accession>
<evidence type="ECO:0000313" key="10">
    <source>
        <dbReference type="EMBL" id="SDG40978.1"/>
    </source>
</evidence>
<feature type="domain" description="Glycosyltransferase RgtA/B/C/D-like" evidence="9">
    <location>
        <begin position="57"/>
        <end position="223"/>
    </location>
</feature>
<evidence type="ECO:0000256" key="2">
    <source>
        <dbReference type="ARBA" id="ARBA00022475"/>
    </source>
</evidence>
<reference evidence="10 11" key="1">
    <citation type="submission" date="2016-10" db="EMBL/GenBank/DDBJ databases">
        <authorList>
            <person name="de Groot N.N."/>
        </authorList>
    </citation>
    <scope>NUCLEOTIDE SEQUENCE [LARGE SCALE GENOMIC DNA]</scope>
    <source>
        <strain evidence="10 11">CGMCC 1.10267</strain>
    </source>
</reference>
<feature type="transmembrane region" description="Helical" evidence="8">
    <location>
        <begin position="168"/>
        <end position="193"/>
    </location>
</feature>
<evidence type="ECO:0000313" key="11">
    <source>
        <dbReference type="Proteomes" id="UP000199495"/>
    </source>
</evidence>
<proteinExistence type="predicted"/>
<dbReference type="PANTHER" id="PTHR33908:SF11">
    <property type="entry name" value="MEMBRANE PROTEIN"/>
    <property type="match status" value="1"/>
</dbReference>
<feature type="transmembrane region" description="Helical" evidence="8">
    <location>
        <begin position="205"/>
        <end position="225"/>
    </location>
</feature>
<sequence>MIHPAPRIGPFTPLTATLILIAVTLVLRIIGGAVVGWGTGEAYYLASARQFHLSYFDQPPLSLWVIWATIELTGSDALLAIRLPFILMFAVSTWLAYDIMAKLHSPLAGFFAALIVNACVLFSLSVGSWTQPDAPMLMFWLATVRVLISIFFGSGAKTPWRSWGLAGLFLGLTFLSKYHAVFLAAGTGLFLIFNSTQRRWMAHRAPWFALLIALAIFSPVLIWNAQNDWVSFGFQGGRAVETPTDLRWDGLIRMIWGQLLYMVPWLAIPALFVGAKALAAGPRGQFPTKTAPGAAALFAYIGWPPIILFTLVALWSDTQFHFHWQAPGYLMFFMLMGAWAANRDGRAVRTWLFGSALTTLAILTLLVSHAATGWARAVFPGDWEDPTALQLPWTELGQSLQMRGAFGQGNLFAMGTNWIDCGYIDTQIGGRLPFACLGSDIRNLEFNFDPASHIGWNAYIVEQTSNPDRVMERYGAMFETIEHLETLTITRNGHPELTGIQLFYAEGFVGED</sequence>
<dbReference type="InterPro" id="IPR050297">
    <property type="entry name" value="LipidA_mod_glycosyltrf_83"/>
</dbReference>
<feature type="transmembrane region" description="Helical" evidence="8">
    <location>
        <begin position="136"/>
        <end position="156"/>
    </location>
</feature>
<name>A0A1G7U0P7_9HYPH</name>
<keyword evidence="2" id="KW-1003">Cell membrane</keyword>
<organism evidence="10 11">
    <name type="scientific">Pelagibacterium luteolum</name>
    <dbReference type="NCBI Taxonomy" id="440168"/>
    <lineage>
        <taxon>Bacteria</taxon>
        <taxon>Pseudomonadati</taxon>
        <taxon>Pseudomonadota</taxon>
        <taxon>Alphaproteobacteria</taxon>
        <taxon>Hyphomicrobiales</taxon>
        <taxon>Devosiaceae</taxon>
        <taxon>Pelagibacterium</taxon>
    </lineage>
</organism>
<evidence type="ECO:0000256" key="4">
    <source>
        <dbReference type="ARBA" id="ARBA00022679"/>
    </source>
</evidence>
<dbReference type="Pfam" id="PF13231">
    <property type="entry name" value="PMT_2"/>
    <property type="match status" value="1"/>
</dbReference>
<feature type="transmembrane region" description="Helical" evidence="8">
    <location>
        <begin position="322"/>
        <end position="339"/>
    </location>
</feature>
<dbReference type="STRING" id="440168.SAMN04487974_102464"/>
<dbReference type="AlphaFoldDB" id="A0A1G7U0P7"/>
<keyword evidence="11" id="KW-1185">Reference proteome</keyword>
<keyword evidence="7 8" id="KW-0472">Membrane</keyword>
<evidence type="ECO:0000259" key="9">
    <source>
        <dbReference type="Pfam" id="PF13231"/>
    </source>
</evidence>
<feature type="transmembrane region" description="Helical" evidence="8">
    <location>
        <begin position="255"/>
        <end position="279"/>
    </location>
</feature>
<evidence type="ECO:0000256" key="1">
    <source>
        <dbReference type="ARBA" id="ARBA00004651"/>
    </source>
</evidence>
<evidence type="ECO:0000256" key="7">
    <source>
        <dbReference type="ARBA" id="ARBA00023136"/>
    </source>
</evidence>
<protein>
    <submittedName>
        <fullName evidence="10">Dolichyl-phosphate-mannose-protein mannosyltransferase</fullName>
    </submittedName>
</protein>
<feature type="transmembrane region" description="Helical" evidence="8">
    <location>
        <begin position="12"/>
        <end position="31"/>
    </location>
</feature>
<dbReference type="GO" id="GO:0009103">
    <property type="term" value="P:lipopolysaccharide biosynthetic process"/>
    <property type="evidence" value="ECO:0007669"/>
    <property type="project" value="UniProtKB-ARBA"/>
</dbReference>
<keyword evidence="5 8" id="KW-0812">Transmembrane</keyword>
<dbReference type="InterPro" id="IPR038731">
    <property type="entry name" value="RgtA/B/C-like"/>
</dbReference>
<evidence type="ECO:0000256" key="6">
    <source>
        <dbReference type="ARBA" id="ARBA00022989"/>
    </source>
</evidence>